<name>A0A915DAR7_9BILA</name>
<accession>A0A915DAR7</accession>
<sequence length="298" mass="32683">MMMSLEAITFLAYYWQRCRSPLLPSSTTNSLAAVVVAAHLAHTASSSLPSFHWPVGTWRLGGAWQQEVEGGRRNGDINYPPQQQQPPHPFSPPNSNKAEEKYITTTLCTPPKRLLLDLLGNFLTIVKQCIIMLIPCVICSLGLDNSEEYGALEFETGANLRNHLVENHSKYVACALLAPNMNNQVHFWLLNNVDYNASLTGLQTNETQTKADFSDNDQNQIGLSLLSALISASTSEHPQISDQAVLGNENGECSKQSPTLHDLFNFNPLTAMLGDALANQMFVPALIISETGISPSLM</sequence>
<proteinExistence type="predicted"/>
<keyword evidence="2" id="KW-1185">Reference proteome</keyword>
<reference evidence="3" key="1">
    <citation type="submission" date="2022-11" db="UniProtKB">
        <authorList>
            <consortium name="WormBaseParasite"/>
        </authorList>
    </citation>
    <scope>IDENTIFICATION</scope>
</reference>
<dbReference type="Proteomes" id="UP000887574">
    <property type="component" value="Unplaced"/>
</dbReference>
<protein>
    <submittedName>
        <fullName evidence="3">Uncharacterized protein</fullName>
    </submittedName>
</protein>
<evidence type="ECO:0000256" key="1">
    <source>
        <dbReference type="SAM" id="MobiDB-lite"/>
    </source>
</evidence>
<dbReference type="AlphaFoldDB" id="A0A915DAR7"/>
<evidence type="ECO:0000313" key="3">
    <source>
        <dbReference type="WBParaSite" id="jg17441"/>
    </source>
</evidence>
<organism evidence="2 3">
    <name type="scientific">Ditylenchus dipsaci</name>
    <dbReference type="NCBI Taxonomy" id="166011"/>
    <lineage>
        <taxon>Eukaryota</taxon>
        <taxon>Metazoa</taxon>
        <taxon>Ecdysozoa</taxon>
        <taxon>Nematoda</taxon>
        <taxon>Chromadorea</taxon>
        <taxon>Rhabditida</taxon>
        <taxon>Tylenchina</taxon>
        <taxon>Tylenchomorpha</taxon>
        <taxon>Sphaerularioidea</taxon>
        <taxon>Anguinidae</taxon>
        <taxon>Anguininae</taxon>
        <taxon>Ditylenchus</taxon>
    </lineage>
</organism>
<feature type="region of interest" description="Disordered" evidence="1">
    <location>
        <begin position="71"/>
        <end position="96"/>
    </location>
</feature>
<dbReference type="WBParaSite" id="jg17441">
    <property type="protein sequence ID" value="jg17441"/>
    <property type="gene ID" value="jg17441"/>
</dbReference>
<feature type="compositionally biased region" description="Pro residues" evidence="1">
    <location>
        <begin position="83"/>
        <end position="92"/>
    </location>
</feature>
<evidence type="ECO:0000313" key="2">
    <source>
        <dbReference type="Proteomes" id="UP000887574"/>
    </source>
</evidence>